<dbReference type="HOGENOM" id="CLU_1840684_0_0_2"/>
<dbReference type="eggNOG" id="arCOG05517">
    <property type="taxonomic scope" value="Archaea"/>
</dbReference>
<dbReference type="Proteomes" id="UP000008386">
    <property type="component" value="Chromosome"/>
</dbReference>
<gene>
    <name evidence="1" type="ordered locus">PYCH_18140</name>
</gene>
<dbReference type="EMBL" id="CP002779">
    <property type="protein sequence ID" value="AEH25469.1"/>
    <property type="molecule type" value="Genomic_DNA"/>
</dbReference>
<proteinExistence type="predicted"/>
<dbReference type="AlphaFoldDB" id="F8AEF8"/>
<evidence type="ECO:0000313" key="1">
    <source>
        <dbReference type="EMBL" id="AEH25469.1"/>
    </source>
</evidence>
<organism evidence="1 2">
    <name type="scientific">Pyrococcus yayanosii (strain CH1 / JCM 16557)</name>
    <dbReference type="NCBI Taxonomy" id="529709"/>
    <lineage>
        <taxon>Archaea</taxon>
        <taxon>Methanobacteriati</taxon>
        <taxon>Methanobacteriota</taxon>
        <taxon>Thermococci</taxon>
        <taxon>Thermococcales</taxon>
        <taxon>Thermococcaceae</taxon>
        <taxon>Pyrococcus</taxon>
    </lineage>
</organism>
<dbReference type="RefSeq" id="WP_013906525.1">
    <property type="nucleotide sequence ID" value="NC_015680.1"/>
</dbReference>
<keyword evidence="2" id="KW-1185">Reference proteome</keyword>
<accession>F8AEF8</accession>
<dbReference type="OrthoDB" id="84899at2157"/>
<reference evidence="1 2" key="1">
    <citation type="journal article" date="2011" name="J. Bacteriol.">
        <title>Complete genome sequence of the obligate piezophilic hyperthermophilic archaeon Pyrococcus yayanosii CH1.</title>
        <authorList>
            <person name="Jun X."/>
            <person name="Lupeng L."/>
            <person name="Minjuan X."/>
            <person name="Oger P."/>
            <person name="Fengping W."/>
            <person name="Jebbar M."/>
            <person name="Xiang X."/>
        </authorList>
    </citation>
    <scope>NUCLEOTIDE SEQUENCE [LARGE SCALE GENOMIC DNA]</scope>
    <source>
        <strain evidence="2">CH1 / JCM 16557</strain>
    </source>
</reference>
<dbReference type="GeneID" id="10838375"/>
<dbReference type="STRING" id="529709.PYCH_18140"/>
<dbReference type="KEGG" id="pya:PYCH_18140"/>
<evidence type="ECO:0000313" key="2">
    <source>
        <dbReference type="Proteomes" id="UP000008386"/>
    </source>
</evidence>
<protein>
    <submittedName>
        <fullName evidence="1">Uncharacterized protein</fullName>
    </submittedName>
</protein>
<name>F8AEF8_PYRYC</name>
<sequence length="140" mass="15955">MPVLGINVLKVEYEKKGAVIGRVEVSLNPKIEDMRLGEMIFPNGKVNGIEVALNYEVQYSPNIATGRVKLMVFYLPRDRDKVDEILDMWESEKKIPPELFTEVVNFTTVELMPLLIAIAKEMKIPYPIPVPRIAVRKEEG</sequence>